<evidence type="ECO:0000256" key="3">
    <source>
        <dbReference type="ARBA" id="ARBA00022989"/>
    </source>
</evidence>
<keyword evidence="3 5" id="KW-1133">Transmembrane helix</keyword>
<feature type="transmembrane region" description="Helical" evidence="5">
    <location>
        <begin position="234"/>
        <end position="256"/>
    </location>
</feature>
<feature type="transmembrane region" description="Helical" evidence="5">
    <location>
        <begin position="207"/>
        <end position="228"/>
    </location>
</feature>
<dbReference type="PANTHER" id="PTHR43483">
    <property type="entry name" value="MEMBRANE TRANSPORTER PROTEIN HI_0806-RELATED"/>
    <property type="match status" value="1"/>
</dbReference>
<evidence type="ECO:0000313" key="6">
    <source>
        <dbReference type="EMBL" id="CAB4739183.1"/>
    </source>
</evidence>
<evidence type="ECO:0000256" key="4">
    <source>
        <dbReference type="ARBA" id="ARBA00023136"/>
    </source>
</evidence>
<feature type="transmembrane region" description="Helical" evidence="5">
    <location>
        <begin position="167"/>
        <end position="200"/>
    </location>
</feature>
<evidence type="ECO:0000313" key="7">
    <source>
        <dbReference type="EMBL" id="CAB4937353.1"/>
    </source>
</evidence>
<proteinExistence type="predicted"/>
<reference evidence="8" key="1">
    <citation type="submission" date="2020-05" db="EMBL/GenBank/DDBJ databases">
        <authorList>
            <person name="Chiriac C."/>
            <person name="Salcher M."/>
            <person name="Ghai R."/>
            <person name="Kavagutti S V."/>
        </authorList>
    </citation>
    <scope>NUCLEOTIDE SEQUENCE</scope>
</reference>
<protein>
    <submittedName>
        <fullName evidence="8">Unannotated protein</fullName>
    </submittedName>
</protein>
<dbReference type="PANTHER" id="PTHR43483:SF3">
    <property type="entry name" value="MEMBRANE TRANSPORTER PROTEIN HI_0806-RELATED"/>
    <property type="match status" value="1"/>
</dbReference>
<evidence type="ECO:0000256" key="1">
    <source>
        <dbReference type="ARBA" id="ARBA00004141"/>
    </source>
</evidence>
<dbReference type="Pfam" id="PF01925">
    <property type="entry name" value="TauE"/>
    <property type="match status" value="1"/>
</dbReference>
<dbReference type="EMBL" id="CAEZYR010000029">
    <property type="protein sequence ID" value="CAB4739183.1"/>
    <property type="molecule type" value="Genomic_DNA"/>
</dbReference>
<evidence type="ECO:0000313" key="8">
    <source>
        <dbReference type="EMBL" id="CAB4998409.1"/>
    </source>
</evidence>
<dbReference type="EMBL" id="CAFBMH010000191">
    <property type="protein sequence ID" value="CAB4937353.1"/>
    <property type="molecule type" value="Genomic_DNA"/>
</dbReference>
<evidence type="ECO:0000256" key="2">
    <source>
        <dbReference type="ARBA" id="ARBA00022692"/>
    </source>
</evidence>
<dbReference type="InterPro" id="IPR002781">
    <property type="entry name" value="TM_pro_TauE-like"/>
</dbReference>
<keyword evidence="2 5" id="KW-0812">Transmembrane</keyword>
<dbReference type="EMBL" id="CAFBOS010000083">
    <property type="protein sequence ID" value="CAB4998409.1"/>
    <property type="molecule type" value="Genomic_DNA"/>
</dbReference>
<dbReference type="GO" id="GO:0016020">
    <property type="term" value="C:membrane"/>
    <property type="evidence" value="ECO:0007669"/>
    <property type="project" value="UniProtKB-SubCell"/>
</dbReference>
<feature type="transmembrane region" description="Helical" evidence="5">
    <location>
        <begin position="37"/>
        <end position="62"/>
    </location>
</feature>
<feature type="transmembrane region" description="Helical" evidence="5">
    <location>
        <begin position="74"/>
        <end position="92"/>
    </location>
</feature>
<sequence>MTLLGVALIGLLVGFLSGLLGKGGSSIATPMLHAIGIPAIIAVASPLPATVPSTLAAGYVYAKERVVDWRIVRWSIGFGAPATVVGALATRWTSGDALVKITDVILVVIGIRLLVATRRTAAHDQPTKPSVVAEHASAMLPTPTLTSTATAPATAAAAADVIVEPNALALVAVACTVGLMSGLLANSGGFLLAPLFITVLRQPIKPALASSLAVASVLALPGTVVHATLGHIDWTVVGVLASTSVPFSFLGARVALRTDPFRLERLYGIALVVLGTGFLVLR</sequence>
<comment type="subcellular location">
    <subcellularLocation>
        <location evidence="1">Membrane</location>
        <topology evidence="1">Multi-pass membrane protein</topology>
    </subcellularLocation>
</comment>
<accession>A0A6J7P5A5</accession>
<evidence type="ECO:0000256" key="5">
    <source>
        <dbReference type="SAM" id="Phobius"/>
    </source>
</evidence>
<gene>
    <name evidence="6" type="ORF">UFOPK2754_01038</name>
    <name evidence="7" type="ORF">UFOPK3543_03027</name>
    <name evidence="8" type="ORF">UFOPK3967_01472</name>
</gene>
<name>A0A6J7P5A5_9ZZZZ</name>
<feature type="transmembrane region" description="Helical" evidence="5">
    <location>
        <begin position="263"/>
        <end position="281"/>
    </location>
</feature>
<organism evidence="8">
    <name type="scientific">freshwater metagenome</name>
    <dbReference type="NCBI Taxonomy" id="449393"/>
    <lineage>
        <taxon>unclassified sequences</taxon>
        <taxon>metagenomes</taxon>
        <taxon>ecological metagenomes</taxon>
    </lineage>
</organism>
<dbReference type="AlphaFoldDB" id="A0A6J7P5A5"/>
<keyword evidence="4 5" id="KW-0472">Membrane</keyword>